<dbReference type="EC" id="2.4.1.198" evidence="2"/>
<evidence type="ECO:0000259" key="8">
    <source>
        <dbReference type="Pfam" id="PF08288"/>
    </source>
</evidence>
<reference evidence="10" key="1">
    <citation type="submission" date="2018-07" db="EMBL/GenBank/DDBJ databases">
        <authorList>
            <person name="Gao Z.-S."/>
            <person name="Jia H.-M."/>
            <person name="Jia H.-J."/>
            <person name="Cai Q.-L."/>
            <person name="Wang Y."/>
            <person name="Zhao H.-B."/>
        </authorList>
    </citation>
    <scope>NUCLEOTIDE SEQUENCE</scope>
    <source>
        <tissue evidence="10">Leaves</tissue>
    </source>
</reference>
<dbReference type="PANTHER" id="PTHR45871">
    <property type="entry name" value="N-ACETYLGLUCOSAMINYL-PHOSPHATIDYLINOSITOL BIOSYNTHETIC PROTEIN"/>
    <property type="match status" value="1"/>
</dbReference>
<dbReference type="SUPFAM" id="SSF53756">
    <property type="entry name" value="UDP-Glycosyltransferase/glycogen phosphorylase"/>
    <property type="match status" value="1"/>
</dbReference>
<evidence type="ECO:0000259" key="7">
    <source>
        <dbReference type="Pfam" id="PF00534"/>
    </source>
</evidence>
<dbReference type="GO" id="GO:0000506">
    <property type="term" value="C:glycosylphosphatidylinositol-N-acetylglucosaminyltransferase (GPI-GnT) complex"/>
    <property type="evidence" value="ECO:0007669"/>
    <property type="project" value="InterPro"/>
</dbReference>
<evidence type="ECO:0000256" key="3">
    <source>
        <dbReference type="ARBA" id="ARBA00022502"/>
    </source>
</evidence>
<sequence>MAERRRHRILMVSDFFYPNFGGVENHIYYLSQCLLKLGHKVVVMTHAYGNRSGVRYMTGGLKVYYVPWKPFLMQNTLPTFYGTLPIIRNILIRENISLVHGHQAFSTLCHEALMHARTMGYKVVFTDHSLYGFADVGSIHMNKVLQFTLADVSQAICVSHTSKENTVLRSGLPPAKVFVIPNAVDTAMFKPAPERPSVNEIVIVVISRLVYRKGADLLVEVIPEVCRIFPNVRFIVGGDGPKRVRLEEMREKHSLQDRVEMLGAVPHARVRSVLISGHIFLNSSLTEAFCIAILEAASCGLLTVSTRVLPDDMVVLAEPDPSDMVQAIKKAISILPEINAQAMHNRMKKLYNWHDVAKRTEIVYDRALKCANQSLLERLSRYLSCGAWAGKLFCVVMIIDFLFWRLLQLWQPAEDIEAVPDIVLSHGEDERNVAELKVSSEDHGLR</sequence>
<evidence type="ECO:0000313" key="10">
    <source>
        <dbReference type="EMBL" id="KAB1227238.1"/>
    </source>
</evidence>
<evidence type="ECO:0000256" key="6">
    <source>
        <dbReference type="ARBA" id="ARBA00032160"/>
    </source>
</evidence>
<keyword evidence="3" id="KW-0337">GPI-anchor biosynthesis</keyword>
<gene>
    <name evidence="9" type="ORF">CJ030_MR0G029407</name>
    <name evidence="10" type="ORF">CJ030_MR1G029392</name>
</gene>
<feature type="domain" description="PIGA GPI anchor biosynthesis" evidence="8">
    <location>
        <begin position="46"/>
        <end position="135"/>
    </location>
</feature>
<keyword evidence="4 10" id="KW-0328">Glycosyltransferase</keyword>
<keyword evidence="11" id="KW-1185">Reference proteome</keyword>
<dbReference type="EMBL" id="RXIC02000019">
    <property type="protein sequence ID" value="KAB1227238.1"/>
    <property type="molecule type" value="Genomic_DNA"/>
</dbReference>
<keyword evidence="5 10" id="KW-0808">Transferase</keyword>
<accession>A0A6A1WTY4</accession>
<comment type="pathway">
    <text evidence="1">Glycolipid biosynthesis; glycosylphosphatidylinositol-anchor biosynthesis.</text>
</comment>
<organism evidence="10 11">
    <name type="scientific">Morella rubra</name>
    <name type="common">Chinese bayberry</name>
    <dbReference type="NCBI Taxonomy" id="262757"/>
    <lineage>
        <taxon>Eukaryota</taxon>
        <taxon>Viridiplantae</taxon>
        <taxon>Streptophyta</taxon>
        <taxon>Embryophyta</taxon>
        <taxon>Tracheophyta</taxon>
        <taxon>Spermatophyta</taxon>
        <taxon>Magnoliopsida</taxon>
        <taxon>eudicotyledons</taxon>
        <taxon>Gunneridae</taxon>
        <taxon>Pentapetalae</taxon>
        <taxon>rosids</taxon>
        <taxon>fabids</taxon>
        <taxon>Fagales</taxon>
        <taxon>Myricaceae</taxon>
        <taxon>Morella</taxon>
    </lineage>
</organism>
<dbReference type="Gene3D" id="3.40.50.2000">
    <property type="entry name" value="Glycogen Phosphorylase B"/>
    <property type="match status" value="2"/>
</dbReference>
<dbReference type="PANTHER" id="PTHR45871:SF1">
    <property type="entry name" value="PHOSPHATIDYLINOSITOL N-ACETYLGLUCOSAMINYLTRANSFERASE SUBUNIT A"/>
    <property type="match status" value="1"/>
</dbReference>
<dbReference type="Pfam" id="PF08288">
    <property type="entry name" value="PIGA"/>
    <property type="match status" value="1"/>
</dbReference>
<dbReference type="FunFam" id="3.40.50.2000:FF:000188">
    <property type="entry name" value="Phosphatidylinositol N-acetylglucosaminyltransferase gpi3 subunit"/>
    <property type="match status" value="1"/>
</dbReference>
<dbReference type="OrthoDB" id="734129at2759"/>
<dbReference type="UniPathway" id="UPA00196"/>
<name>A0A6A1WTY4_9ROSI</name>
<dbReference type="GO" id="GO:0006506">
    <property type="term" value="P:GPI anchor biosynthetic process"/>
    <property type="evidence" value="ECO:0007669"/>
    <property type="project" value="UniProtKB-UniPathway"/>
</dbReference>
<comment type="caution">
    <text evidence="10">The sequence shown here is derived from an EMBL/GenBank/DDBJ whole genome shotgun (WGS) entry which is preliminary data.</text>
</comment>
<dbReference type="Pfam" id="PF00534">
    <property type="entry name" value="Glycos_transf_1"/>
    <property type="match status" value="1"/>
</dbReference>
<dbReference type="AlphaFoldDB" id="A0A6A1WTY4"/>
<proteinExistence type="predicted"/>
<dbReference type="InterPro" id="IPR001296">
    <property type="entry name" value="Glyco_trans_1"/>
</dbReference>
<evidence type="ECO:0000256" key="4">
    <source>
        <dbReference type="ARBA" id="ARBA00022676"/>
    </source>
</evidence>
<dbReference type="InterPro" id="IPR039507">
    <property type="entry name" value="PIG-A/GPI3"/>
</dbReference>
<reference evidence="10 11" key="2">
    <citation type="journal article" date="2019" name="Plant Biotechnol. J.">
        <title>The red bayberry genome and genetic basis of sex determination.</title>
        <authorList>
            <person name="Jia H.M."/>
            <person name="Jia H.J."/>
            <person name="Cai Q.L."/>
            <person name="Wang Y."/>
            <person name="Zhao H.B."/>
            <person name="Yang W.F."/>
            <person name="Wang G.Y."/>
            <person name="Li Y.H."/>
            <person name="Zhan D.L."/>
            <person name="Shen Y.T."/>
            <person name="Niu Q.F."/>
            <person name="Chang L."/>
            <person name="Qiu J."/>
            <person name="Zhao L."/>
            <person name="Xie H.B."/>
            <person name="Fu W.Y."/>
            <person name="Jin J."/>
            <person name="Li X.W."/>
            <person name="Jiao Y."/>
            <person name="Zhou C.C."/>
            <person name="Tu T."/>
            <person name="Chai C.Y."/>
            <person name="Gao J.L."/>
            <person name="Fan L.J."/>
            <person name="van de Weg E."/>
            <person name="Wang J.Y."/>
            <person name="Gao Z.S."/>
        </authorList>
    </citation>
    <scope>NUCLEOTIDE SEQUENCE [LARGE SCALE GENOMIC DNA]</scope>
    <source>
        <tissue evidence="10">Leaves</tissue>
    </source>
</reference>
<dbReference type="InterPro" id="IPR013234">
    <property type="entry name" value="PIGA_GPI_anchor_biosynthesis"/>
</dbReference>
<dbReference type="Proteomes" id="UP000516437">
    <property type="component" value="Chromosome 1"/>
</dbReference>
<evidence type="ECO:0000256" key="2">
    <source>
        <dbReference type="ARBA" id="ARBA00012420"/>
    </source>
</evidence>
<dbReference type="CDD" id="cd03796">
    <property type="entry name" value="GT4_PIG-A-like"/>
    <property type="match status" value="1"/>
</dbReference>
<feature type="domain" description="Glycosyl transferase family 1" evidence="7">
    <location>
        <begin position="197"/>
        <end position="308"/>
    </location>
</feature>
<evidence type="ECO:0000313" key="11">
    <source>
        <dbReference type="Proteomes" id="UP000516437"/>
    </source>
</evidence>
<dbReference type="EMBL" id="RXIC02000511">
    <property type="protein sequence ID" value="KAB1199005.1"/>
    <property type="molecule type" value="Genomic_DNA"/>
</dbReference>
<dbReference type="GO" id="GO:0017176">
    <property type="term" value="F:phosphatidylinositol N-acetylglucosaminyltransferase activity"/>
    <property type="evidence" value="ECO:0007669"/>
    <property type="project" value="UniProtKB-EC"/>
</dbReference>
<evidence type="ECO:0000313" key="9">
    <source>
        <dbReference type="EMBL" id="KAB1199005.1"/>
    </source>
</evidence>
<evidence type="ECO:0000256" key="5">
    <source>
        <dbReference type="ARBA" id="ARBA00022679"/>
    </source>
</evidence>
<evidence type="ECO:0000256" key="1">
    <source>
        <dbReference type="ARBA" id="ARBA00004687"/>
    </source>
</evidence>
<protein>
    <recommendedName>
        <fullName evidence="2">phosphatidylinositol N-acetylglucosaminyltransferase</fullName>
        <ecNumber evidence="2">2.4.1.198</ecNumber>
    </recommendedName>
    <alternativeName>
        <fullName evidence="6">GlcNAc-PI synthesis protein</fullName>
    </alternativeName>
</protein>
<dbReference type="FunFam" id="3.40.50.2000:FF:000093">
    <property type="entry name" value="UDP-GlcNAc:PI a1-6 GlcNAc-transferase"/>
    <property type="match status" value="1"/>
</dbReference>
<reference evidence="10" key="3">
    <citation type="submission" date="2019-09" db="EMBL/GenBank/DDBJ databases">
        <authorList>
            <person name="Gao Z."/>
        </authorList>
    </citation>
    <scope>NUCLEOTIDE SEQUENCE</scope>
    <source>
        <tissue evidence="10">Leaves</tissue>
    </source>
</reference>